<accession>A0A1B0D7K9</accession>
<dbReference type="Pfam" id="PF23558">
    <property type="entry name" value="TPR_P4H"/>
    <property type="match status" value="1"/>
</dbReference>
<dbReference type="InterPro" id="IPR013547">
    <property type="entry name" value="P4H_N"/>
</dbReference>
<keyword evidence="4" id="KW-1185">Reference proteome</keyword>
<dbReference type="AlphaFoldDB" id="A0A1B0D7K9"/>
<dbReference type="EMBL" id="AJVK01026991">
    <property type="status" value="NOT_ANNOTATED_CDS"/>
    <property type="molecule type" value="Genomic_DNA"/>
</dbReference>
<dbReference type="EnsemblMetazoa" id="PPAI003532-RA">
    <property type="protein sequence ID" value="PPAI003532-PA"/>
    <property type="gene ID" value="PPAI003532"/>
</dbReference>
<evidence type="ECO:0000313" key="4">
    <source>
        <dbReference type="Proteomes" id="UP000092462"/>
    </source>
</evidence>
<sequence>MMVSQFTKSLRGTIIVFLVLLINVARPEVFTALVEMEELLETEAVLITNLEEYIRAQEEKLQFLKNRFVVLTLDLNGAAVALMRLQDTYKLDTASVARGELNGIQYATEMSVGDCFELGRQSYINGDFYHTVLWMREAMDRLLRSENGTTTTKADILEYLAFSTYKQ</sequence>
<dbReference type="VEuPathDB" id="VectorBase:PPAPM1_001870"/>
<feature type="domain" description="Prolyl 4-hydroxylase N-terminal" evidence="1">
    <location>
        <begin position="74"/>
        <end position="103"/>
    </location>
</feature>
<dbReference type="EMBL" id="AJVK01026992">
    <property type="status" value="NOT_ANNOTATED_CDS"/>
    <property type="molecule type" value="Genomic_DNA"/>
</dbReference>
<evidence type="ECO:0008006" key="5">
    <source>
        <dbReference type="Google" id="ProtNLM"/>
    </source>
</evidence>
<dbReference type="InterPro" id="IPR011990">
    <property type="entry name" value="TPR-like_helical_dom_sf"/>
</dbReference>
<organism evidence="3 4">
    <name type="scientific">Phlebotomus papatasi</name>
    <name type="common">Sandfly</name>
    <dbReference type="NCBI Taxonomy" id="29031"/>
    <lineage>
        <taxon>Eukaryota</taxon>
        <taxon>Metazoa</taxon>
        <taxon>Ecdysozoa</taxon>
        <taxon>Arthropoda</taxon>
        <taxon>Hexapoda</taxon>
        <taxon>Insecta</taxon>
        <taxon>Pterygota</taxon>
        <taxon>Neoptera</taxon>
        <taxon>Endopterygota</taxon>
        <taxon>Diptera</taxon>
        <taxon>Nematocera</taxon>
        <taxon>Psychodoidea</taxon>
        <taxon>Psychodidae</taxon>
        <taxon>Phlebotomus</taxon>
        <taxon>Phlebotomus</taxon>
    </lineage>
</organism>
<dbReference type="GO" id="GO:0005783">
    <property type="term" value="C:endoplasmic reticulum"/>
    <property type="evidence" value="ECO:0007669"/>
    <property type="project" value="InterPro"/>
</dbReference>
<dbReference type="Gene3D" id="1.25.40.10">
    <property type="entry name" value="Tetratricopeptide repeat domain"/>
    <property type="match status" value="1"/>
</dbReference>
<dbReference type="Pfam" id="PF08336">
    <property type="entry name" value="P4Ha_N"/>
    <property type="match status" value="2"/>
</dbReference>
<dbReference type="VEuPathDB" id="VectorBase:PPAI003532"/>
<feature type="domain" description="Prolyl 4-hydroxylase peptide-substrate-binding" evidence="2">
    <location>
        <begin position="113"/>
        <end position="167"/>
    </location>
</feature>
<reference evidence="3" key="1">
    <citation type="submission" date="2022-08" db="UniProtKB">
        <authorList>
            <consortium name="EnsemblMetazoa"/>
        </authorList>
    </citation>
    <scope>IDENTIFICATION</scope>
    <source>
        <strain evidence="3">Israel</strain>
    </source>
</reference>
<dbReference type="GO" id="GO:0004656">
    <property type="term" value="F:procollagen-proline 4-dioxygenase activity"/>
    <property type="evidence" value="ECO:0007669"/>
    <property type="project" value="InterPro"/>
</dbReference>
<dbReference type="Proteomes" id="UP000092462">
    <property type="component" value="Unassembled WGS sequence"/>
</dbReference>
<evidence type="ECO:0000313" key="3">
    <source>
        <dbReference type="EnsemblMetazoa" id="PPAI003532-PA"/>
    </source>
</evidence>
<evidence type="ECO:0000259" key="1">
    <source>
        <dbReference type="Pfam" id="PF08336"/>
    </source>
</evidence>
<protein>
    <recommendedName>
        <fullName evidence="5">Prolyl 4-hydroxylase alpha-subunit N-terminal domain-containing protein</fullName>
    </recommendedName>
</protein>
<feature type="domain" description="Prolyl 4-hydroxylase N-terminal" evidence="1">
    <location>
        <begin position="33"/>
        <end position="66"/>
    </location>
</feature>
<name>A0A1B0D7K9_PHLPP</name>
<evidence type="ECO:0000259" key="2">
    <source>
        <dbReference type="Pfam" id="PF23558"/>
    </source>
</evidence>
<proteinExistence type="predicted"/>
<dbReference type="FunFam" id="1.25.40.10:FF:000006">
    <property type="entry name" value="Prolyl 4-hydroxylase subunit alpha 2"/>
    <property type="match status" value="1"/>
</dbReference>
<dbReference type="InterPro" id="IPR059068">
    <property type="entry name" value="TPR_P4H"/>
</dbReference>